<dbReference type="PANTHER" id="PTHR14209:SF19">
    <property type="entry name" value="ISOAMYL ACETATE-HYDROLYZING ESTERASE 1 HOMOLOG"/>
    <property type="match status" value="1"/>
</dbReference>
<feature type="domain" description="SGNH hydrolase-type esterase" evidence="1">
    <location>
        <begin position="70"/>
        <end position="223"/>
    </location>
</feature>
<dbReference type="RefSeq" id="WP_007490553.1">
    <property type="nucleotide sequence ID" value="NZ_AGBF01000001.1"/>
</dbReference>
<dbReference type="Gene3D" id="3.40.50.1110">
    <property type="entry name" value="SGNH hydrolase"/>
    <property type="match status" value="1"/>
</dbReference>
<dbReference type="AlphaFoldDB" id="G2G3S8"/>
<dbReference type="InterPro" id="IPR013830">
    <property type="entry name" value="SGNH_hydro"/>
</dbReference>
<organism evidence="2 3">
    <name type="scientific">Streptomyces zinciresistens K42</name>
    <dbReference type="NCBI Taxonomy" id="700597"/>
    <lineage>
        <taxon>Bacteria</taxon>
        <taxon>Bacillati</taxon>
        <taxon>Actinomycetota</taxon>
        <taxon>Actinomycetes</taxon>
        <taxon>Kitasatosporales</taxon>
        <taxon>Streptomycetaceae</taxon>
        <taxon>Streptomyces</taxon>
    </lineage>
</organism>
<proteinExistence type="predicted"/>
<dbReference type="EMBL" id="AGBF01000001">
    <property type="protein sequence ID" value="EGX61824.1"/>
    <property type="molecule type" value="Genomic_DNA"/>
</dbReference>
<accession>G2G3S8</accession>
<gene>
    <name evidence="2" type="ORF">SZN_00645</name>
</gene>
<evidence type="ECO:0000259" key="1">
    <source>
        <dbReference type="Pfam" id="PF13472"/>
    </source>
</evidence>
<comment type="caution">
    <text evidence="2">The sequence shown here is derived from an EMBL/GenBank/DDBJ whole genome shotgun (WGS) entry which is preliminary data.</text>
</comment>
<dbReference type="OrthoDB" id="9794725at2"/>
<dbReference type="GO" id="GO:0016740">
    <property type="term" value="F:transferase activity"/>
    <property type="evidence" value="ECO:0007669"/>
    <property type="project" value="UniProtKB-KW"/>
</dbReference>
<keyword evidence="2" id="KW-0808">Transferase</keyword>
<dbReference type="PATRIC" id="fig|700597.3.peg.119"/>
<dbReference type="Proteomes" id="UP000004217">
    <property type="component" value="Unassembled WGS sequence"/>
</dbReference>
<reference evidence="2 3" key="1">
    <citation type="submission" date="2011-08" db="EMBL/GenBank/DDBJ databases">
        <authorList>
            <person name="Lin Y."/>
            <person name="Hao X."/>
            <person name="Johnstone L."/>
            <person name="Miller S.J."/>
            <person name="Wei G."/>
            <person name="Rensing C."/>
        </authorList>
    </citation>
    <scope>NUCLEOTIDE SEQUENCE [LARGE SCALE GENOMIC DNA]</scope>
    <source>
        <strain evidence="2 3">K42</strain>
    </source>
</reference>
<dbReference type="InterPro" id="IPR036514">
    <property type="entry name" value="SGNH_hydro_sf"/>
</dbReference>
<evidence type="ECO:0000313" key="3">
    <source>
        <dbReference type="Proteomes" id="UP000004217"/>
    </source>
</evidence>
<sequence>MNSPRTPQSLRILWLGTSIMEHRQAHSPRLTDPATLAQVGETVRITEHRSTGYVHHVHLALQLAHPRVSFICDNRGQGGATSRDLATAAHALPPHPRYDLAVYGCGINDVWRAHQGRTAEAVSIQEYAEHYAATLAVLTGRARRVLCVSETPFGPVGSPGSVDSMNGDLDRYNQAAARTAAAAGIPYIDVWAPFTQVAREFAHQSGREQATLWSDGVHLSDLGVTLLTQHVAAHLRDERVIEQLLRAPVDPSEGR</sequence>
<dbReference type="PANTHER" id="PTHR14209">
    <property type="entry name" value="ISOAMYL ACETATE-HYDROLYZING ESTERASE 1"/>
    <property type="match status" value="1"/>
</dbReference>
<evidence type="ECO:0000313" key="2">
    <source>
        <dbReference type="EMBL" id="EGX61824.1"/>
    </source>
</evidence>
<dbReference type="Pfam" id="PF13472">
    <property type="entry name" value="Lipase_GDSL_2"/>
    <property type="match status" value="1"/>
</dbReference>
<dbReference type="InterPro" id="IPR045136">
    <property type="entry name" value="Iah1-like"/>
</dbReference>
<protein>
    <submittedName>
        <fullName evidence="2">Acetyltransferase</fullName>
    </submittedName>
</protein>
<name>G2G3S8_9ACTN</name>
<keyword evidence="3" id="KW-1185">Reference proteome</keyword>
<dbReference type="SUPFAM" id="SSF52266">
    <property type="entry name" value="SGNH hydrolase"/>
    <property type="match status" value="1"/>
</dbReference>